<dbReference type="RefSeq" id="WP_319988273.1">
    <property type="nucleotide sequence ID" value="NZ_JAXAVV010000021.1"/>
</dbReference>
<dbReference type="Pfam" id="PF03704">
    <property type="entry name" value="BTAD"/>
    <property type="match status" value="1"/>
</dbReference>
<keyword evidence="2" id="KW-0805">Transcription regulation</keyword>
<dbReference type="PANTHER" id="PTHR35807">
    <property type="entry name" value="TRANSCRIPTIONAL REGULATOR REDD-RELATED"/>
    <property type="match status" value="1"/>
</dbReference>
<dbReference type="InterPro" id="IPR051677">
    <property type="entry name" value="AfsR-DnrI-RedD_regulator"/>
</dbReference>
<reference evidence="8 9" key="1">
    <citation type="submission" date="2023-11" db="EMBL/GenBank/DDBJ databases">
        <title>Lentzea sokolovensis, sp. nov., Lentzea kristufkii, sp. nov., and Lentzea miocenensis, sp. nov., rare actinobacteria from Sokolov Coal Basin, Miocene lacustrine sediment, Czech Republic.</title>
        <authorList>
            <person name="Lara A."/>
            <person name="Kotroba L."/>
            <person name="Nouioui I."/>
            <person name="Neumann-Schaal M."/>
            <person name="Mast Y."/>
            <person name="Chronakova A."/>
        </authorList>
    </citation>
    <scope>NUCLEOTIDE SEQUENCE [LARGE SCALE GENOMIC DNA]</scope>
    <source>
        <strain evidence="8 9">BCCO 10_0798</strain>
    </source>
</reference>
<comment type="caution">
    <text evidence="8">The sequence shown here is derived from an EMBL/GenBank/DDBJ whole genome shotgun (WGS) entry which is preliminary data.</text>
</comment>
<dbReference type="InterPro" id="IPR016032">
    <property type="entry name" value="Sig_transdc_resp-reg_C-effctor"/>
</dbReference>
<evidence type="ECO:0000256" key="4">
    <source>
        <dbReference type="ARBA" id="ARBA00023163"/>
    </source>
</evidence>
<evidence type="ECO:0000256" key="2">
    <source>
        <dbReference type="ARBA" id="ARBA00023015"/>
    </source>
</evidence>
<keyword evidence="9" id="KW-1185">Reference proteome</keyword>
<dbReference type="Pfam" id="PF13424">
    <property type="entry name" value="TPR_12"/>
    <property type="match status" value="1"/>
</dbReference>
<dbReference type="SMART" id="SM00028">
    <property type="entry name" value="TPR"/>
    <property type="match status" value="5"/>
</dbReference>
<dbReference type="CDD" id="cd15831">
    <property type="entry name" value="BTAD"/>
    <property type="match status" value="1"/>
</dbReference>
<comment type="similarity">
    <text evidence="1">Belongs to the AfsR/DnrI/RedD regulatory family.</text>
</comment>
<proteinExistence type="inferred from homology"/>
<dbReference type="SMART" id="SM00862">
    <property type="entry name" value="Trans_reg_C"/>
    <property type="match status" value="1"/>
</dbReference>
<dbReference type="InterPro" id="IPR036388">
    <property type="entry name" value="WH-like_DNA-bd_sf"/>
</dbReference>
<keyword evidence="5" id="KW-0802">TPR repeat</keyword>
<reference evidence="8 9" key="2">
    <citation type="submission" date="2023-11" db="EMBL/GenBank/DDBJ databases">
        <authorList>
            <person name="Lara A.C."/>
            <person name="Chronakova A."/>
        </authorList>
    </citation>
    <scope>NUCLEOTIDE SEQUENCE [LARGE SCALE GENOMIC DNA]</scope>
    <source>
        <strain evidence="8 9">BCCO 10_0798</strain>
    </source>
</reference>
<dbReference type="PRINTS" id="PR00364">
    <property type="entry name" value="DISEASERSIST"/>
</dbReference>
<dbReference type="EMBL" id="JAXAVV010000021">
    <property type="protein sequence ID" value="MDX8054482.1"/>
    <property type="molecule type" value="Genomic_DNA"/>
</dbReference>
<dbReference type="Gene3D" id="1.25.40.10">
    <property type="entry name" value="Tetratricopeptide repeat domain"/>
    <property type="match status" value="2"/>
</dbReference>
<evidence type="ECO:0000259" key="6">
    <source>
        <dbReference type="SMART" id="SM00862"/>
    </source>
</evidence>
<gene>
    <name evidence="8" type="ORF">SK571_34370</name>
</gene>
<dbReference type="SUPFAM" id="SSF52540">
    <property type="entry name" value="P-loop containing nucleoside triphosphate hydrolases"/>
    <property type="match status" value="1"/>
</dbReference>
<keyword evidence="4" id="KW-0804">Transcription</keyword>
<evidence type="ECO:0000256" key="5">
    <source>
        <dbReference type="PROSITE-ProRule" id="PRU00339"/>
    </source>
</evidence>
<accession>A0ABU4U205</accession>
<dbReference type="InterPro" id="IPR019734">
    <property type="entry name" value="TPR_rpt"/>
</dbReference>
<sequence length="926" mass="100917">MTVRFRLLGPVEADVDGAQLELGHARQRCVLTALLVDADRTVPVDVLLERVWAGRLPGNARVTLSGYVSRLRQLLAVAGVGLIRQADGYRLTVDPMAVDLHRFRALVTQAAASRDNGPALLTEALELWRGPAFATLDTPWLDDVRDGLASERLAAELDRNDLALTLDQGQPTTMVSELSASAADNPWNERLAGQLMLALYRCGRQAEALHRYELLRSRLAHEFGVDPSPPLQHLHLRILRADPALAGTITTAPRQLPAPPASFIGRTRELANLATIRRASPSTMVTVAVTGTAGVGKTALALHWAHQIADEFPDGQLYANLRGFDPGNAIPPETAILGFLEALGVAPQRVPSSLDEQAALYRSIVAGRRMLVVLDNARDADQVQPLLPGSPDCLVLVTSRSQLTSLIATQDARPVTLDLLTTEEATDLLARRIGSERVVTDPVAVTEILTRCARLPLALTIVAARAAAHPNFPLQALATELHDTHNTLDALTDTTPRTDVRAVFSWSCNTLSPAGASLFRLLGLHPGPDFSAPAAASIIATPLPRVKPLLAELTRAHLLTEHVPGRYTCHDLLRVYATEQAHLHQTGPERHGAAHRMHEHYVHTAHAATNMIDPYQDNPPTLSLVEDGVVVNSFTDKDHAIAWFTAEHAVLHAAIDHAARNGFEHHTWSLAWALSEYSFRQAHWLELGNAFVTALRCAERLADQRGQAHAHFGLAITQHMQDQHEHALNSLRHAAKLYDELGDGFSQSGVYRTMSMVADKLGWFRDALDHAQRALDLQGAQGTRISKGRALNCVGWSHSALGDHHLALPHLEQSLALLQSTDDWPGLAAVWDSLGYTHQHLGHYARAVEAYQHALRADAEVGHRYCQAETLHHLGDTHHIAGDQNQAAVAWQQALTIYDDLGHPAAASEVRAKLASSQTSARSTRT</sequence>
<dbReference type="PANTHER" id="PTHR35807:SF1">
    <property type="entry name" value="TRANSCRIPTIONAL REGULATOR REDD"/>
    <property type="match status" value="1"/>
</dbReference>
<dbReference type="SUPFAM" id="SSF48452">
    <property type="entry name" value="TPR-like"/>
    <property type="match status" value="3"/>
</dbReference>
<dbReference type="Proteomes" id="UP001271792">
    <property type="component" value="Unassembled WGS sequence"/>
</dbReference>
<dbReference type="Gene3D" id="1.10.10.10">
    <property type="entry name" value="Winged helix-like DNA-binding domain superfamily/Winged helix DNA-binding domain"/>
    <property type="match status" value="1"/>
</dbReference>
<dbReference type="InterPro" id="IPR027417">
    <property type="entry name" value="P-loop_NTPase"/>
</dbReference>
<dbReference type="SUPFAM" id="SSF46894">
    <property type="entry name" value="C-terminal effector domain of the bipartite response regulators"/>
    <property type="match status" value="1"/>
</dbReference>
<dbReference type="InterPro" id="IPR011990">
    <property type="entry name" value="TPR-like_helical_dom_sf"/>
</dbReference>
<feature type="domain" description="Bacterial transcriptional activator" evidence="7">
    <location>
        <begin position="98"/>
        <end position="239"/>
    </location>
</feature>
<evidence type="ECO:0000259" key="7">
    <source>
        <dbReference type="SMART" id="SM01043"/>
    </source>
</evidence>
<organism evidence="8 9">
    <name type="scientific">Lentzea kristufekii</name>
    <dbReference type="NCBI Taxonomy" id="3095430"/>
    <lineage>
        <taxon>Bacteria</taxon>
        <taxon>Bacillati</taxon>
        <taxon>Actinomycetota</taxon>
        <taxon>Actinomycetes</taxon>
        <taxon>Pseudonocardiales</taxon>
        <taxon>Pseudonocardiaceae</taxon>
        <taxon>Lentzea</taxon>
    </lineage>
</organism>
<dbReference type="InterPro" id="IPR001867">
    <property type="entry name" value="OmpR/PhoB-type_DNA-bd"/>
</dbReference>
<protein>
    <submittedName>
        <fullName evidence="8">BTAD domain-containing putative transcriptional regulator</fullName>
    </submittedName>
</protein>
<name>A0ABU4U205_9PSEU</name>
<dbReference type="PROSITE" id="PS50005">
    <property type="entry name" value="TPR"/>
    <property type="match status" value="1"/>
</dbReference>
<feature type="domain" description="OmpR/PhoB-type" evidence="6">
    <location>
        <begin position="17"/>
        <end position="91"/>
    </location>
</feature>
<evidence type="ECO:0000256" key="1">
    <source>
        <dbReference type="ARBA" id="ARBA00005820"/>
    </source>
</evidence>
<feature type="repeat" description="TPR" evidence="5">
    <location>
        <begin position="828"/>
        <end position="861"/>
    </location>
</feature>
<dbReference type="Gene3D" id="3.40.50.300">
    <property type="entry name" value="P-loop containing nucleotide triphosphate hydrolases"/>
    <property type="match status" value="1"/>
</dbReference>
<evidence type="ECO:0000313" key="9">
    <source>
        <dbReference type="Proteomes" id="UP001271792"/>
    </source>
</evidence>
<evidence type="ECO:0000256" key="3">
    <source>
        <dbReference type="ARBA" id="ARBA00023125"/>
    </source>
</evidence>
<keyword evidence="3" id="KW-0238">DNA-binding</keyword>
<evidence type="ECO:0000313" key="8">
    <source>
        <dbReference type="EMBL" id="MDX8054482.1"/>
    </source>
</evidence>
<dbReference type="SMART" id="SM01043">
    <property type="entry name" value="BTAD"/>
    <property type="match status" value="1"/>
</dbReference>
<dbReference type="InterPro" id="IPR005158">
    <property type="entry name" value="BTAD"/>
</dbReference>